<proteinExistence type="inferred from homology"/>
<keyword evidence="5" id="KW-0143">Chaperone</keyword>
<gene>
    <name evidence="7" type="primary">fliS</name>
    <name evidence="7" type="ORF">VSX58_19915</name>
</gene>
<dbReference type="NCBIfam" id="TIGR00208">
    <property type="entry name" value="fliS"/>
    <property type="match status" value="1"/>
</dbReference>
<comment type="subcellular location">
    <subcellularLocation>
        <location evidence="1 6">Cytoplasm</location>
        <location evidence="1 6">Cytosol</location>
    </subcellularLocation>
</comment>
<dbReference type="EMBL" id="JAYWTM010000029">
    <property type="protein sequence ID" value="MEC5344866.1"/>
    <property type="molecule type" value="Genomic_DNA"/>
</dbReference>
<evidence type="ECO:0000256" key="6">
    <source>
        <dbReference type="PIRNR" id="PIRNR039090"/>
    </source>
</evidence>
<evidence type="ECO:0000256" key="3">
    <source>
        <dbReference type="ARBA" id="ARBA00022490"/>
    </source>
</evidence>
<organism evidence="7 8">
    <name type="scientific">Brenneria populi</name>
    <dbReference type="NCBI Taxonomy" id="1505588"/>
    <lineage>
        <taxon>Bacteria</taxon>
        <taxon>Pseudomonadati</taxon>
        <taxon>Pseudomonadota</taxon>
        <taxon>Gammaproteobacteria</taxon>
        <taxon>Enterobacterales</taxon>
        <taxon>Pectobacteriaceae</taxon>
        <taxon>Brenneria</taxon>
    </lineage>
</organism>
<evidence type="ECO:0000256" key="2">
    <source>
        <dbReference type="ARBA" id="ARBA00008787"/>
    </source>
</evidence>
<name>A0ABU6JW64_9GAMM</name>
<dbReference type="Gene3D" id="1.20.120.340">
    <property type="entry name" value="Flagellar protein FliS"/>
    <property type="match status" value="1"/>
</dbReference>
<evidence type="ECO:0000313" key="8">
    <source>
        <dbReference type="Proteomes" id="UP001309705"/>
    </source>
</evidence>
<protein>
    <recommendedName>
        <fullName evidence="6">Flagellar secretion chaperone FliS</fullName>
    </recommendedName>
</protein>
<comment type="caution">
    <text evidence="7">The sequence shown here is derived from an EMBL/GenBank/DDBJ whole genome shotgun (WGS) entry which is preliminary data.</text>
</comment>
<keyword evidence="7" id="KW-0969">Cilium</keyword>
<dbReference type="Proteomes" id="UP001309705">
    <property type="component" value="Unassembled WGS sequence"/>
</dbReference>
<evidence type="ECO:0000256" key="5">
    <source>
        <dbReference type="ARBA" id="ARBA00023186"/>
    </source>
</evidence>
<dbReference type="Pfam" id="PF02561">
    <property type="entry name" value="FliS"/>
    <property type="match status" value="1"/>
</dbReference>
<keyword evidence="7" id="KW-0282">Flagellum</keyword>
<comment type="similarity">
    <text evidence="2 6">Belongs to the FliS family.</text>
</comment>
<dbReference type="SUPFAM" id="SSF101116">
    <property type="entry name" value="Flagellar export chaperone FliS"/>
    <property type="match status" value="1"/>
</dbReference>
<dbReference type="PANTHER" id="PTHR34773:SF1">
    <property type="entry name" value="FLAGELLAR SECRETION CHAPERONE FLIS"/>
    <property type="match status" value="1"/>
</dbReference>
<reference evidence="7 8" key="1">
    <citation type="journal article" date="2017" name="Int. J. Syst. Evol. Microbiol.">
        <title>Brenneria populi subsp. brevivirga subsp. nov. isolated from symptomatic bark of Populus x euramericana canker, and description of Brenneria populi subsp. populi subsp. nov.</title>
        <authorList>
            <person name="Zheng M.H."/>
            <person name="Piao C.G."/>
            <person name="Xue H."/>
            <person name="Guo M.W."/>
            <person name="Li Y."/>
        </authorList>
    </citation>
    <scope>NUCLEOTIDE SEQUENCE [LARGE SCALE GENOMIC DNA]</scope>
    <source>
        <strain evidence="7 8">D9-5</strain>
    </source>
</reference>
<dbReference type="InterPro" id="IPR036584">
    <property type="entry name" value="FliS_sf"/>
</dbReference>
<dbReference type="InterPro" id="IPR003713">
    <property type="entry name" value="FliS"/>
</dbReference>
<keyword evidence="8" id="KW-1185">Reference proteome</keyword>
<dbReference type="CDD" id="cd16098">
    <property type="entry name" value="FliS"/>
    <property type="match status" value="1"/>
</dbReference>
<evidence type="ECO:0000256" key="1">
    <source>
        <dbReference type="ARBA" id="ARBA00004514"/>
    </source>
</evidence>
<keyword evidence="4 6" id="KW-1005">Bacterial flagellum biogenesis</keyword>
<dbReference type="PANTHER" id="PTHR34773">
    <property type="entry name" value="FLAGELLAR SECRETION CHAPERONE FLIS"/>
    <property type="match status" value="1"/>
</dbReference>
<evidence type="ECO:0000256" key="4">
    <source>
        <dbReference type="ARBA" id="ARBA00022795"/>
    </source>
</evidence>
<sequence length="137" mass="14743">MTTMIYGTQAYAQVGLQSSVMSASPHQLITMLFEGAISALVRAGIHIQQKETVAKGKAITKAVNIISNGLLASLDREKGGDLGDNLAALYDYMIRRLLHANLHNDERAIDEVLGLLRGIADSWKQISPDAANTAQPV</sequence>
<evidence type="ECO:0000313" key="7">
    <source>
        <dbReference type="EMBL" id="MEC5344866.1"/>
    </source>
</evidence>
<keyword evidence="3 6" id="KW-0963">Cytoplasm</keyword>
<dbReference type="PIRSF" id="PIRSF039090">
    <property type="entry name" value="Flis"/>
    <property type="match status" value="1"/>
</dbReference>
<accession>A0ABU6JW64</accession>
<keyword evidence="7" id="KW-0966">Cell projection</keyword>